<accession>A0ABW3H4H4</accession>
<evidence type="ECO:0000259" key="9">
    <source>
        <dbReference type="Pfam" id="PF22638"/>
    </source>
</evidence>
<dbReference type="RefSeq" id="WP_264942509.1">
    <property type="nucleotide sequence ID" value="NZ_JAPDRA010000001.1"/>
</dbReference>
<evidence type="ECO:0000256" key="3">
    <source>
        <dbReference type="ARBA" id="ARBA00009677"/>
    </source>
</evidence>
<evidence type="ECO:0000259" key="8">
    <source>
        <dbReference type="Pfam" id="PF06429"/>
    </source>
</evidence>
<keyword evidence="5 7" id="KW-0964">Secreted</keyword>
<evidence type="ECO:0000256" key="4">
    <source>
        <dbReference type="ARBA" id="ARBA00016244"/>
    </source>
</evidence>
<keyword evidence="11" id="KW-1185">Reference proteome</keyword>
<evidence type="ECO:0000256" key="7">
    <source>
        <dbReference type="RuleBase" id="RU362065"/>
    </source>
</evidence>
<evidence type="ECO:0000256" key="6">
    <source>
        <dbReference type="ARBA" id="ARBA00023143"/>
    </source>
</evidence>
<evidence type="ECO:0000256" key="5">
    <source>
        <dbReference type="ARBA" id="ARBA00022525"/>
    </source>
</evidence>
<dbReference type="Pfam" id="PF06429">
    <property type="entry name" value="Flg_bbr_C"/>
    <property type="match status" value="1"/>
</dbReference>
<dbReference type="PRINTS" id="PR01005">
    <property type="entry name" value="FLGHOOKAP1"/>
</dbReference>
<evidence type="ECO:0000256" key="1">
    <source>
        <dbReference type="ARBA" id="ARBA00004365"/>
    </source>
</evidence>
<dbReference type="InterPro" id="IPR053927">
    <property type="entry name" value="FlgK_helical"/>
</dbReference>
<dbReference type="EMBL" id="JBHTJG010000001">
    <property type="protein sequence ID" value="MFD0945240.1"/>
    <property type="molecule type" value="Genomic_DNA"/>
</dbReference>
<sequence length="446" mass="45063">MSDLLSIGASGVRAYQTALTTVSENIANAGAAGYSRRTANVREISAPGSPVGTGANGLGVSVLGVNRAADQFRSAEVRTTSADLARTEAGVTWLERIESALTAEKLGDQLTSFFGAARTLAADPSSLPQRAAMLEAASSVASAFTATGEALASAAAELEQATDVQVDQLNGIATALARVNSGIGRSAPGSGTAAAQLDERDRLLESLSAITDANVSFDAVGRVTVRLGGSNGPALVHGEQSGTVTAVFNEEGAASFALHLNGETRAFSPAAGALSGAAEGAQRIADARASLNALASDFVTGINQFQASGRDLNGTAGAPMFEAGDPPTRIAMVLTDPRGIAAAAVGGGTRDNSNLTALESLRSSAGYEAGLSGLVSANASALSARRSVADAQTAIRDGAVAARDAVSGVNVDEEAVDLIRFQQAYQASARVIQVARETLQAMLEIR</sequence>
<dbReference type="SUPFAM" id="SSF64518">
    <property type="entry name" value="Phase 1 flagellin"/>
    <property type="match status" value="1"/>
</dbReference>
<evidence type="ECO:0000313" key="11">
    <source>
        <dbReference type="Proteomes" id="UP001596977"/>
    </source>
</evidence>
<comment type="subcellular location">
    <subcellularLocation>
        <location evidence="1 7">Bacterial flagellum</location>
    </subcellularLocation>
    <subcellularLocation>
        <location evidence="2 7">Secreted</location>
    </subcellularLocation>
</comment>
<name>A0ABW3H4H4_9SPHN</name>
<comment type="similarity">
    <text evidence="3 7">Belongs to the flagella basal body rod proteins family.</text>
</comment>
<dbReference type="Proteomes" id="UP001596977">
    <property type="component" value="Unassembled WGS sequence"/>
</dbReference>
<keyword evidence="10" id="KW-0966">Cell projection</keyword>
<feature type="domain" description="Flagellar basal-body/hook protein C-terminal" evidence="8">
    <location>
        <begin position="407"/>
        <end position="444"/>
    </location>
</feature>
<evidence type="ECO:0000256" key="2">
    <source>
        <dbReference type="ARBA" id="ARBA00004613"/>
    </source>
</evidence>
<keyword evidence="10" id="KW-0282">Flagellum</keyword>
<proteinExistence type="inferred from homology"/>
<dbReference type="InterPro" id="IPR010930">
    <property type="entry name" value="Flg_bb/hook_C_dom"/>
</dbReference>
<organism evidence="10 11">
    <name type="scientific">Sphingomonas canadensis</name>
    <dbReference type="NCBI Taxonomy" id="1219257"/>
    <lineage>
        <taxon>Bacteria</taxon>
        <taxon>Pseudomonadati</taxon>
        <taxon>Pseudomonadota</taxon>
        <taxon>Alphaproteobacteria</taxon>
        <taxon>Sphingomonadales</taxon>
        <taxon>Sphingomonadaceae</taxon>
        <taxon>Sphingomonas</taxon>
    </lineage>
</organism>
<protein>
    <recommendedName>
        <fullName evidence="4 7">Flagellar hook-associated protein 1</fullName>
        <shortName evidence="7">HAP1</shortName>
    </recommendedName>
</protein>
<comment type="caution">
    <text evidence="10">The sequence shown here is derived from an EMBL/GenBank/DDBJ whole genome shotgun (WGS) entry which is preliminary data.</text>
</comment>
<keyword evidence="6 7" id="KW-0975">Bacterial flagellum</keyword>
<dbReference type="InterPro" id="IPR002371">
    <property type="entry name" value="FlgK"/>
</dbReference>
<dbReference type="Pfam" id="PF22638">
    <property type="entry name" value="FlgK_D1"/>
    <property type="match status" value="1"/>
</dbReference>
<keyword evidence="10" id="KW-0969">Cilium</keyword>
<feature type="domain" description="Flagellar hook-associated protein FlgK helical" evidence="9">
    <location>
        <begin position="96"/>
        <end position="321"/>
    </location>
</feature>
<dbReference type="PANTHER" id="PTHR30033">
    <property type="entry name" value="FLAGELLAR HOOK-ASSOCIATED PROTEIN 1"/>
    <property type="match status" value="1"/>
</dbReference>
<reference evidence="11" key="1">
    <citation type="journal article" date="2019" name="Int. J. Syst. Evol. Microbiol.">
        <title>The Global Catalogue of Microorganisms (GCM) 10K type strain sequencing project: providing services to taxonomists for standard genome sequencing and annotation.</title>
        <authorList>
            <consortium name="The Broad Institute Genomics Platform"/>
            <consortium name="The Broad Institute Genome Sequencing Center for Infectious Disease"/>
            <person name="Wu L."/>
            <person name="Ma J."/>
        </authorList>
    </citation>
    <scope>NUCLEOTIDE SEQUENCE [LARGE SCALE GENOMIC DNA]</scope>
    <source>
        <strain evidence="11">CCUG 62982</strain>
    </source>
</reference>
<dbReference type="NCBIfam" id="TIGR02492">
    <property type="entry name" value="flgK_ends"/>
    <property type="match status" value="1"/>
</dbReference>
<evidence type="ECO:0000313" key="10">
    <source>
        <dbReference type="EMBL" id="MFD0945240.1"/>
    </source>
</evidence>
<gene>
    <name evidence="7 10" type="primary">flgK</name>
    <name evidence="10" type="ORF">ACFQ1E_02695</name>
</gene>